<evidence type="ECO:0000313" key="20">
    <source>
        <dbReference type="Proteomes" id="UP000550367"/>
    </source>
</evidence>
<dbReference type="Proteomes" id="UP000550367">
    <property type="component" value="Unassembled WGS sequence"/>
</dbReference>
<evidence type="ECO:0000313" key="9">
    <source>
        <dbReference type="EMBL" id="MBC2115779.1"/>
    </source>
</evidence>
<dbReference type="Proteomes" id="UP000548082">
    <property type="component" value="Unassembled WGS sequence"/>
</dbReference>
<dbReference type="Proteomes" id="UP000547643">
    <property type="component" value="Unassembled WGS sequence"/>
</dbReference>
<dbReference type="eggNOG" id="ENOG503427A">
    <property type="taxonomic scope" value="Bacteria"/>
</dbReference>
<evidence type="ECO:0000313" key="11">
    <source>
        <dbReference type="EMBL" id="MBC2243906.1"/>
    </source>
</evidence>
<evidence type="ECO:0000313" key="17">
    <source>
        <dbReference type="Proteomes" id="UP000546806"/>
    </source>
</evidence>
<dbReference type="STRING" id="1552123.EP57_07825"/>
<gene>
    <name evidence="2" type="ORF">EP57_07825</name>
    <name evidence="3" type="ORF">HB811_03595</name>
    <name evidence="4" type="ORF">HB902_12170</name>
    <name evidence="5" type="ORF">HCA46_02320</name>
    <name evidence="6" type="ORF">HCA52_07720</name>
    <name evidence="7" type="ORF">HCA55_05650</name>
    <name evidence="8" type="ORF">HCA78_10925</name>
    <name evidence="9" type="ORF">HCB06_04035</name>
    <name evidence="11" type="ORF">HCB25_07470</name>
    <name evidence="10" type="ORF">HCB35_16035</name>
</gene>
<evidence type="ECO:0000313" key="13">
    <source>
        <dbReference type="Proteomes" id="UP000529446"/>
    </source>
</evidence>
<evidence type="ECO:0000313" key="6">
    <source>
        <dbReference type="EMBL" id="MBC1793303.1"/>
    </source>
</evidence>
<evidence type="ECO:0000313" key="2">
    <source>
        <dbReference type="EMBL" id="KGL41741.1"/>
    </source>
</evidence>
<dbReference type="EMBL" id="JAAROV010000001">
    <property type="protein sequence ID" value="MBC1315850.1"/>
    <property type="molecule type" value="Genomic_DNA"/>
</dbReference>
<reference evidence="2 12" key="1">
    <citation type="submission" date="2014-05" db="EMBL/GenBank/DDBJ databases">
        <title>Novel Listeriaceae from food processing environments.</title>
        <authorList>
            <person name="den Bakker H.C."/>
        </authorList>
    </citation>
    <scope>NUCLEOTIDE SEQUENCE [LARGE SCALE GENOMIC DNA]</scope>
    <source>
        <strain evidence="2 12">FSL A5-0281</strain>
    </source>
</reference>
<evidence type="ECO:0000313" key="10">
    <source>
        <dbReference type="EMBL" id="MBC2241985.1"/>
    </source>
</evidence>
<dbReference type="Proteomes" id="UP000543379">
    <property type="component" value="Unassembled WGS sequence"/>
</dbReference>
<dbReference type="EMBL" id="JAARWW010000005">
    <property type="protein sequence ID" value="MBC2004284.1"/>
    <property type="molecule type" value="Genomic_DNA"/>
</dbReference>
<dbReference type="Proteomes" id="UP000539064">
    <property type="component" value="Unassembled WGS sequence"/>
</dbReference>
<evidence type="ECO:0000313" key="5">
    <source>
        <dbReference type="EMBL" id="MBC1777658.1"/>
    </source>
</evidence>
<evidence type="ECO:0000313" key="14">
    <source>
        <dbReference type="Proteomes" id="UP000539064"/>
    </source>
</evidence>
<dbReference type="OrthoDB" id="2365890at2"/>
<proteinExistence type="predicted"/>
<sequence length="172" mass="20099">MILDQDVDFLTIILEELNAEMAENNVYADVILIGGLLGKYLLKDEFRETIDIDFMVKEVVNDSSFRKVLAKFYIDEVTVIEIPPPEEIKFAETLRFSNLNVHIPTIEYFALSKLFSTRQKDEEDLKETGILKHSNIPELVNMIDDYKDYVLNPNNKDYNFHNFDDYLQIHGI</sequence>
<dbReference type="RefSeq" id="WP_036085601.1">
    <property type="nucleotide sequence ID" value="NZ_CBCSHQ010000005.1"/>
</dbReference>
<dbReference type="InterPro" id="IPR045792">
    <property type="entry name" value="DUF6036"/>
</dbReference>
<comment type="caution">
    <text evidence="2">The sequence shown here is derived from an EMBL/GenBank/DDBJ whole genome shotgun (WGS) entry which is preliminary data.</text>
</comment>
<dbReference type="Proteomes" id="UP000529446">
    <property type="component" value="Unassembled WGS sequence"/>
</dbReference>
<dbReference type="AlphaFoldDB" id="A0A099WAI9"/>
<evidence type="ECO:0000313" key="4">
    <source>
        <dbReference type="EMBL" id="MBC1562829.1"/>
    </source>
</evidence>
<evidence type="ECO:0000313" key="8">
    <source>
        <dbReference type="EMBL" id="MBC2004284.1"/>
    </source>
</evidence>
<accession>A0A099WAI9</accession>
<feature type="domain" description="DUF6036" evidence="1">
    <location>
        <begin position="11"/>
        <end position="162"/>
    </location>
</feature>
<evidence type="ECO:0000313" key="21">
    <source>
        <dbReference type="Proteomes" id="UP000553016"/>
    </source>
</evidence>
<dbReference type="Pfam" id="PF19502">
    <property type="entry name" value="DUF6036"/>
    <property type="match status" value="1"/>
</dbReference>
<keyword evidence="12" id="KW-1185">Reference proteome</keyword>
<evidence type="ECO:0000313" key="12">
    <source>
        <dbReference type="Proteomes" id="UP000029844"/>
    </source>
</evidence>
<dbReference type="Proteomes" id="UP000029844">
    <property type="component" value="Unassembled WGS sequence"/>
</dbReference>
<dbReference type="EMBL" id="JAARYY010000003">
    <property type="protein sequence ID" value="MBC2243906.1"/>
    <property type="molecule type" value="Genomic_DNA"/>
</dbReference>
<evidence type="ECO:0000313" key="19">
    <source>
        <dbReference type="Proteomes" id="UP000548082"/>
    </source>
</evidence>
<dbReference type="Proteomes" id="UP000546806">
    <property type="component" value="Unassembled WGS sequence"/>
</dbReference>
<dbReference type="Proteomes" id="UP000541955">
    <property type="component" value="Unassembled WGS sequence"/>
</dbReference>
<evidence type="ECO:0000313" key="16">
    <source>
        <dbReference type="Proteomes" id="UP000543379"/>
    </source>
</evidence>
<name>A0A099WAI9_9LIST</name>
<dbReference type="Proteomes" id="UP000553016">
    <property type="component" value="Unassembled WGS sequence"/>
</dbReference>
<dbReference type="EMBL" id="JNFA01000019">
    <property type="protein sequence ID" value="KGL41741.1"/>
    <property type="molecule type" value="Genomic_DNA"/>
</dbReference>
<dbReference type="EMBL" id="JAARXI010000002">
    <property type="protein sequence ID" value="MBC2115779.1"/>
    <property type="molecule type" value="Genomic_DNA"/>
</dbReference>
<evidence type="ECO:0000313" key="7">
    <source>
        <dbReference type="EMBL" id="MBC1796200.1"/>
    </source>
</evidence>
<dbReference type="EMBL" id="JAARVD010000003">
    <property type="protein sequence ID" value="MBC1796200.1"/>
    <property type="molecule type" value="Genomic_DNA"/>
</dbReference>
<dbReference type="GeneID" id="58717286"/>
<organism evidence="2 12">
    <name type="scientific">Listeria booriae</name>
    <dbReference type="NCBI Taxonomy" id="1552123"/>
    <lineage>
        <taxon>Bacteria</taxon>
        <taxon>Bacillati</taxon>
        <taxon>Bacillota</taxon>
        <taxon>Bacilli</taxon>
        <taxon>Bacillales</taxon>
        <taxon>Listeriaceae</taxon>
        <taxon>Listeria</taxon>
    </lineage>
</organism>
<dbReference type="EMBL" id="JAARVG010000005">
    <property type="protein sequence ID" value="MBC1793303.1"/>
    <property type="molecule type" value="Genomic_DNA"/>
</dbReference>
<dbReference type="EMBL" id="JAARZA010000008">
    <property type="protein sequence ID" value="MBC2241985.1"/>
    <property type="molecule type" value="Genomic_DNA"/>
</dbReference>
<evidence type="ECO:0000313" key="18">
    <source>
        <dbReference type="Proteomes" id="UP000547643"/>
    </source>
</evidence>
<protein>
    <recommendedName>
        <fullName evidence="1">DUF6036 domain-containing protein</fullName>
    </recommendedName>
</protein>
<evidence type="ECO:0000313" key="3">
    <source>
        <dbReference type="EMBL" id="MBC1315850.1"/>
    </source>
</evidence>
<evidence type="ECO:0000259" key="1">
    <source>
        <dbReference type="Pfam" id="PF19502"/>
    </source>
</evidence>
<reference evidence="13 14" key="2">
    <citation type="submission" date="2020-03" db="EMBL/GenBank/DDBJ databases">
        <title>Soil Listeria distribution.</title>
        <authorList>
            <person name="Liao J."/>
            <person name="Wiedmann M."/>
        </authorList>
    </citation>
    <scope>NUCLEOTIDE SEQUENCE [LARGE SCALE GENOMIC DNA]</scope>
    <source>
        <strain evidence="10 21">FSL L7-0149</strain>
        <strain evidence="11 20">FSL L7-0153</strain>
        <strain evidence="9 13">FSL L7-0360</strain>
        <strain evidence="8 17">FSL L7-0435</strain>
        <strain evidence="6 14">FSL L7-0978</strain>
        <strain evidence="7 19">FSL L7-0990</strain>
        <strain evidence="5 18">FSL L7-1017</strain>
        <strain evidence="4 15">FSL L7-1387</strain>
        <strain evidence="3 16">FSL L7-1816</strain>
    </source>
</reference>
<evidence type="ECO:0000313" key="15">
    <source>
        <dbReference type="Proteomes" id="UP000541955"/>
    </source>
</evidence>
<dbReference type="EMBL" id="JAARUV010000001">
    <property type="protein sequence ID" value="MBC1777658.1"/>
    <property type="molecule type" value="Genomic_DNA"/>
</dbReference>
<dbReference type="EMBL" id="JAARRW010000004">
    <property type="protein sequence ID" value="MBC1562829.1"/>
    <property type="molecule type" value="Genomic_DNA"/>
</dbReference>